<reference evidence="5" key="1">
    <citation type="submission" date="2017-01" db="EMBL/GenBank/DDBJ databases">
        <title>A deep insight into the sialotranscriptome of adult male and female Cluex tarsalis mosquitoes.</title>
        <authorList>
            <person name="Ribeiro J.M."/>
            <person name="Moreira F."/>
            <person name="Bernard K.A."/>
            <person name="Calvo E."/>
        </authorList>
    </citation>
    <scope>NUCLEOTIDE SEQUENCE</scope>
    <source>
        <strain evidence="5">Kern County</strain>
        <tissue evidence="5">Salivary glands</tissue>
    </source>
</reference>
<dbReference type="PROSITE" id="PS50157">
    <property type="entry name" value="ZINC_FINGER_C2H2_2"/>
    <property type="match status" value="5"/>
</dbReference>
<feature type="domain" description="C2H2-type" evidence="4">
    <location>
        <begin position="278"/>
        <end position="301"/>
    </location>
</feature>
<feature type="domain" description="C2H2-type" evidence="4">
    <location>
        <begin position="363"/>
        <end position="390"/>
    </location>
</feature>
<dbReference type="PANTHER" id="PTHR23234">
    <property type="entry name" value="ZNF44 PROTEIN"/>
    <property type="match status" value="1"/>
</dbReference>
<keyword evidence="3" id="KW-0862">Zinc</keyword>
<evidence type="ECO:0000313" key="5">
    <source>
        <dbReference type="EMBL" id="JAV24177.1"/>
    </source>
</evidence>
<name>A0A1Q3F9H7_CULTA</name>
<evidence type="ECO:0000259" key="4">
    <source>
        <dbReference type="PROSITE" id="PS50157"/>
    </source>
</evidence>
<protein>
    <submittedName>
        <fullName evidence="5">Putative c2h2-type zn-finger protein</fullName>
    </submittedName>
</protein>
<proteinExistence type="predicted"/>
<keyword evidence="3" id="KW-0863">Zinc-finger</keyword>
<dbReference type="InterPro" id="IPR012934">
    <property type="entry name" value="Znf_AD"/>
</dbReference>
<dbReference type="GO" id="GO:0005634">
    <property type="term" value="C:nucleus"/>
    <property type="evidence" value="ECO:0007669"/>
    <property type="project" value="InterPro"/>
</dbReference>
<evidence type="ECO:0000256" key="2">
    <source>
        <dbReference type="ARBA" id="ARBA00022737"/>
    </source>
</evidence>
<dbReference type="GO" id="GO:0008270">
    <property type="term" value="F:zinc ion binding"/>
    <property type="evidence" value="ECO:0007669"/>
    <property type="project" value="UniProtKB-KW"/>
</dbReference>
<dbReference type="AlphaFoldDB" id="A0A1Q3F9H7"/>
<dbReference type="Gene3D" id="3.30.160.60">
    <property type="entry name" value="Classic Zinc Finger"/>
    <property type="match status" value="4"/>
</dbReference>
<dbReference type="PANTHER" id="PTHR23234:SF10">
    <property type="entry name" value="RIKEN CDNA 6720489N17 GENE-RELATED"/>
    <property type="match status" value="1"/>
</dbReference>
<dbReference type="InterPro" id="IPR036236">
    <property type="entry name" value="Znf_C2H2_sf"/>
</dbReference>
<dbReference type="SMART" id="SM00355">
    <property type="entry name" value="ZnF_C2H2"/>
    <property type="match status" value="7"/>
</dbReference>
<dbReference type="Pfam" id="PF00096">
    <property type="entry name" value="zf-C2H2"/>
    <property type="match status" value="1"/>
</dbReference>
<keyword evidence="2" id="KW-0677">Repeat</keyword>
<sequence>MTVFKLQKFPHVCRLCLEPDTGGLMFSVDSADPAMDWATIREFLASFTIPIAEEKALFFPQQVCLACMEMLRFFAKYRSKIVTVHLLMNALVELKHINSKPLVDLFDTKRESVREVLKDLKLCDKRDPTATDLIYEFQQYDLATFCTEIKQELAASEVEVNEPTVTEPPRKRSYIKRAKPKAVADKSQEPKTYHCKAEGCSEEFDNLHALKIHRTNTHKPFVCDTCGFRNHSRKLLQIHMERHLQERSYNCKYCQKAFKAHRDLGVHVREVHIASRKFICGTCGLEFRRKSILQDHELCHSDVYNYTCQICGKKFKRLATLRSHTKKVHGKPKHACSSCDKKFHVKYLYLDHVENIHGIKMRYFCDICVQLFYSQETLDAHKVSHNEPKELQCGTCLSVFDSAEEMSDHLCITFRDDYVCCGKDLRYYKIYNKHMFIEHGQKINARVKPDQSQLYGRIRCSRKRIEYCARCDQTFATRTLKKQHLEICEKNQSESIIEPSLLEQV</sequence>
<dbReference type="SUPFAM" id="SSF57716">
    <property type="entry name" value="Glucocorticoid receptor-like (DNA-binding domain)"/>
    <property type="match status" value="1"/>
</dbReference>
<keyword evidence="1" id="KW-0479">Metal-binding</keyword>
<dbReference type="EMBL" id="GFDL01010868">
    <property type="protein sequence ID" value="JAV24177.1"/>
    <property type="molecule type" value="Transcribed_RNA"/>
</dbReference>
<evidence type="ECO:0000256" key="3">
    <source>
        <dbReference type="PROSITE-ProRule" id="PRU00042"/>
    </source>
</evidence>
<organism evidence="5">
    <name type="scientific">Culex tarsalis</name>
    <name type="common">Encephalitis mosquito</name>
    <dbReference type="NCBI Taxonomy" id="7177"/>
    <lineage>
        <taxon>Eukaryota</taxon>
        <taxon>Metazoa</taxon>
        <taxon>Ecdysozoa</taxon>
        <taxon>Arthropoda</taxon>
        <taxon>Hexapoda</taxon>
        <taxon>Insecta</taxon>
        <taxon>Pterygota</taxon>
        <taxon>Neoptera</taxon>
        <taxon>Endopterygota</taxon>
        <taxon>Diptera</taxon>
        <taxon>Nematocera</taxon>
        <taxon>Culicoidea</taxon>
        <taxon>Culicidae</taxon>
        <taxon>Culicinae</taxon>
        <taxon>Culicini</taxon>
        <taxon>Culex</taxon>
        <taxon>Culex</taxon>
    </lineage>
</organism>
<feature type="domain" description="C2H2-type" evidence="4">
    <location>
        <begin position="306"/>
        <end position="334"/>
    </location>
</feature>
<evidence type="ECO:0000256" key="1">
    <source>
        <dbReference type="ARBA" id="ARBA00022723"/>
    </source>
</evidence>
<dbReference type="InterPro" id="IPR013087">
    <property type="entry name" value="Znf_C2H2_type"/>
</dbReference>
<dbReference type="InterPro" id="IPR050758">
    <property type="entry name" value="Znf_C2H2-type"/>
</dbReference>
<feature type="domain" description="C2H2-type" evidence="4">
    <location>
        <begin position="221"/>
        <end position="248"/>
    </location>
</feature>
<feature type="domain" description="C2H2-type" evidence="4">
    <location>
        <begin position="249"/>
        <end position="277"/>
    </location>
</feature>
<dbReference type="SMART" id="SM00868">
    <property type="entry name" value="zf-AD"/>
    <property type="match status" value="1"/>
</dbReference>
<accession>A0A1Q3F9H7</accession>
<dbReference type="SUPFAM" id="SSF57667">
    <property type="entry name" value="beta-beta-alpha zinc fingers"/>
    <property type="match status" value="4"/>
</dbReference>
<dbReference type="PROSITE" id="PS00028">
    <property type="entry name" value="ZINC_FINGER_C2H2_1"/>
    <property type="match status" value="5"/>
</dbReference>